<dbReference type="CDD" id="cd03789">
    <property type="entry name" value="GT9_LPS_heptosyltransferase"/>
    <property type="match status" value="1"/>
</dbReference>
<keyword evidence="2" id="KW-0808">Transferase</keyword>
<evidence type="ECO:0000313" key="6">
    <source>
        <dbReference type="EMBL" id="GLS04575.1"/>
    </source>
</evidence>
<evidence type="ECO:0000256" key="3">
    <source>
        <dbReference type="ARBA" id="ARBA00043995"/>
    </source>
</evidence>
<evidence type="ECO:0000313" key="7">
    <source>
        <dbReference type="Proteomes" id="UP001156836"/>
    </source>
</evidence>
<reference evidence="7" key="1">
    <citation type="journal article" date="2019" name="Int. J. Syst. Evol. Microbiol.">
        <title>The Global Catalogue of Microorganisms (GCM) 10K type strain sequencing project: providing services to taxonomists for standard genome sequencing and annotation.</title>
        <authorList>
            <consortium name="The Broad Institute Genomics Platform"/>
            <consortium name="The Broad Institute Genome Sequencing Center for Infectious Disease"/>
            <person name="Wu L."/>
            <person name="Ma J."/>
        </authorList>
    </citation>
    <scope>NUCLEOTIDE SEQUENCE [LARGE SCALE GENOMIC DNA]</scope>
    <source>
        <strain evidence="7">NBRC 104970</strain>
    </source>
</reference>
<dbReference type="PANTHER" id="PTHR30160:SF7">
    <property type="entry name" value="ADP-HEPTOSE--LPS HEPTOSYLTRANSFERASE 2"/>
    <property type="match status" value="1"/>
</dbReference>
<dbReference type="PANTHER" id="PTHR30160">
    <property type="entry name" value="TETRAACYLDISACCHARIDE 4'-KINASE-RELATED"/>
    <property type="match status" value="1"/>
</dbReference>
<dbReference type="Pfam" id="PF01075">
    <property type="entry name" value="Glyco_transf_9"/>
    <property type="match status" value="1"/>
</dbReference>
<dbReference type="InterPro" id="IPR011910">
    <property type="entry name" value="RfaF"/>
</dbReference>
<keyword evidence="1" id="KW-0328">Glycosyltransferase</keyword>
<protein>
    <recommendedName>
        <fullName evidence="4">lipopolysaccharide heptosyltransferase II</fullName>
        <ecNumber evidence="4">2.4.99.24</ecNumber>
    </recommendedName>
</protein>
<dbReference type="InterPro" id="IPR051199">
    <property type="entry name" value="LPS_LOS_Heptosyltrfase"/>
</dbReference>
<dbReference type="EC" id="2.4.99.24" evidence="4"/>
<dbReference type="EMBL" id="BSOZ01000021">
    <property type="protein sequence ID" value="GLS04575.1"/>
    <property type="molecule type" value="Genomic_DNA"/>
</dbReference>
<name>A0ABQ6BRF4_9NEIS</name>
<gene>
    <name evidence="6" type="primary">waaF</name>
    <name evidence="6" type="ORF">GCM10007860_17220</name>
</gene>
<comment type="similarity">
    <text evidence="3">Belongs to the glycosyltransferase 9 family.</text>
</comment>
<dbReference type="Proteomes" id="UP001156836">
    <property type="component" value="Unassembled WGS sequence"/>
</dbReference>
<dbReference type="SUPFAM" id="SSF53756">
    <property type="entry name" value="UDP-Glycosyltransferase/glycogen phosphorylase"/>
    <property type="match status" value="1"/>
</dbReference>
<organism evidence="6 7">
    <name type="scientific">Chitiniphilus shinanonensis</name>
    <dbReference type="NCBI Taxonomy" id="553088"/>
    <lineage>
        <taxon>Bacteria</taxon>
        <taxon>Pseudomonadati</taxon>
        <taxon>Pseudomonadota</taxon>
        <taxon>Betaproteobacteria</taxon>
        <taxon>Neisseriales</taxon>
        <taxon>Chitinibacteraceae</taxon>
        <taxon>Chitiniphilus</taxon>
    </lineage>
</organism>
<evidence type="ECO:0000256" key="5">
    <source>
        <dbReference type="ARBA" id="ARBA00047503"/>
    </source>
</evidence>
<comment type="caution">
    <text evidence="6">The sequence shown here is derived from an EMBL/GenBank/DDBJ whole genome shotgun (WGS) entry which is preliminary data.</text>
</comment>
<accession>A0ABQ6BRF4</accession>
<evidence type="ECO:0000256" key="1">
    <source>
        <dbReference type="ARBA" id="ARBA00022676"/>
    </source>
</evidence>
<dbReference type="InterPro" id="IPR002201">
    <property type="entry name" value="Glyco_trans_9"/>
</dbReference>
<comment type="catalytic activity">
    <reaction evidence="5">
        <text>an L-alpha-D-Hep-(1-&gt;5)-[alpha-Kdo-(2-&gt;4)]-alpha-Kdo-(2-&gt;6)-lipid A + ADP-L-glycero-beta-D-manno-heptose = an L-alpha-D-Hep-(1-&gt;3)-L-alpha-D-Hep-(1-&gt;5)-[alpha-Kdo-(2-&gt;4)]-alpha-Kdo-(2-&gt;6)-lipid A + ADP + H(+)</text>
        <dbReference type="Rhea" id="RHEA:74071"/>
        <dbReference type="ChEBI" id="CHEBI:15378"/>
        <dbReference type="ChEBI" id="CHEBI:61506"/>
        <dbReference type="ChEBI" id="CHEBI:193068"/>
        <dbReference type="ChEBI" id="CHEBI:193069"/>
        <dbReference type="ChEBI" id="CHEBI:456216"/>
        <dbReference type="EC" id="2.4.99.24"/>
    </reaction>
</comment>
<evidence type="ECO:0000256" key="4">
    <source>
        <dbReference type="ARBA" id="ARBA00044042"/>
    </source>
</evidence>
<dbReference type="RefSeq" id="WP_018749168.1">
    <property type="nucleotide sequence ID" value="NZ_BSOZ01000021.1"/>
</dbReference>
<sequence>MKRILIVAPAWVGDAVMAQPLYQRLHDRYADNVVIDVLAPAWTRPLHARMAEIDEAIDAPFGHGQLALLARWKLGRQLARRKYDQAILLPNSLKSALVPFFAGIPVRTGWLGESRYGLLNDWRKLDKAALPRMVERFSALAERAGKPVVHPIPNPRLEVDDSSCRAALAALGLGAERPILALCPGAEYGPAKRWPARHAAALARSMMALGVQVWLFGSNKDREICDEIVALAPGVVDLAGKTTLAQAIDLMSLAHAVVCNDSGLMHVAAALGRPLVAVYGSSSPKFTPPLSHKARIVTLNVECSPCFQRTCPLGHMKCLNDLGPDLVASALRELVPALFEPPVIDIAPVPAP</sequence>
<proteinExistence type="inferred from homology"/>
<evidence type="ECO:0000256" key="2">
    <source>
        <dbReference type="ARBA" id="ARBA00022679"/>
    </source>
</evidence>
<dbReference type="Gene3D" id="3.40.50.2000">
    <property type="entry name" value="Glycogen Phosphorylase B"/>
    <property type="match status" value="2"/>
</dbReference>
<keyword evidence="7" id="KW-1185">Reference proteome</keyword>
<dbReference type="NCBIfam" id="TIGR02195">
    <property type="entry name" value="heptsyl_trn_II"/>
    <property type="match status" value="1"/>
</dbReference>